<feature type="compositionally biased region" description="Gly residues" evidence="1">
    <location>
        <begin position="138"/>
        <end position="152"/>
    </location>
</feature>
<sequence length="197" mass="19158">MISIKKSLIVSAVAVALITTTGERCALPPPTLVGPTTGATLVGHYPTRTKLPGWEQVAANAGGAKNGGNAGGALSNPDNAGGALSNPDKAANKAGWEQVAANAGGAKNGGNAGGALSNPDSAANKAGWKQVAANAGGAHYGGHNGREAGGNTRGNAPATSPGNTNSGNVNKKYNGATSNIDFTAVQGEINPGTVVPQ</sequence>
<evidence type="ECO:0000313" key="3">
    <source>
        <dbReference type="EMBL" id="CAI5733245.1"/>
    </source>
</evidence>
<feature type="chain" id="PRO_5043684612" evidence="2">
    <location>
        <begin position="23"/>
        <end position="197"/>
    </location>
</feature>
<proteinExistence type="predicted"/>
<evidence type="ECO:0000313" key="4">
    <source>
        <dbReference type="Proteomes" id="UP001159659"/>
    </source>
</evidence>
<dbReference type="EMBL" id="CANTFK010000914">
    <property type="protein sequence ID" value="CAI5733245.1"/>
    <property type="molecule type" value="Genomic_DNA"/>
</dbReference>
<name>A0AAV0UBL8_9STRA</name>
<dbReference type="Proteomes" id="UP001159659">
    <property type="component" value="Unassembled WGS sequence"/>
</dbReference>
<keyword evidence="2" id="KW-0732">Signal</keyword>
<evidence type="ECO:0000256" key="2">
    <source>
        <dbReference type="SAM" id="SignalP"/>
    </source>
</evidence>
<feature type="signal peptide" evidence="2">
    <location>
        <begin position="1"/>
        <end position="22"/>
    </location>
</feature>
<accession>A0AAV0UBL8</accession>
<protein>
    <submittedName>
        <fullName evidence="3">Uncharacterized protein</fullName>
    </submittedName>
</protein>
<evidence type="ECO:0000256" key="1">
    <source>
        <dbReference type="SAM" id="MobiDB-lite"/>
    </source>
</evidence>
<feature type="region of interest" description="Disordered" evidence="1">
    <location>
        <begin position="68"/>
        <end position="172"/>
    </location>
</feature>
<feature type="compositionally biased region" description="Polar residues" evidence="1">
    <location>
        <begin position="153"/>
        <end position="172"/>
    </location>
</feature>
<dbReference type="AlphaFoldDB" id="A0AAV0UBL8"/>
<comment type="caution">
    <text evidence="3">The sequence shown here is derived from an EMBL/GenBank/DDBJ whole genome shotgun (WGS) entry which is preliminary data.</text>
</comment>
<reference evidence="3" key="1">
    <citation type="submission" date="2022-12" db="EMBL/GenBank/DDBJ databases">
        <authorList>
            <person name="Webb A."/>
        </authorList>
    </citation>
    <scope>NUCLEOTIDE SEQUENCE</scope>
    <source>
        <strain evidence="3">Pf2</strain>
    </source>
</reference>
<organism evidence="3 4">
    <name type="scientific">Peronospora farinosa</name>
    <dbReference type="NCBI Taxonomy" id="134698"/>
    <lineage>
        <taxon>Eukaryota</taxon>
        <taxon>Sar</taxon>
        <taxon>Stramenopiles</taxon>
        <taxon>Oomycota</taxon>
        <taxon>Peronosporomycetes</taxon>
        <taxon>Peronosporales</taxon>
        <taxon>Peronosporaceae</taxon>
        <taxon>Peronospora</taxon>
    </lineage>
</organism>
<gene>
    <name evidence="3" type="ORF">PFR002_LOCUS7129</name>
</gene>